<dbReference type="EMBL" id="JADWOX010000003">
    <property type="protein sequence ID" value="MBI1683382.1"/>
    <property type="molecule type" value="Genomic_DNA"/>
</dbReference>
<evidence type="ECO:0000313" key="2">
    <source>
        <dbReference type="EMBL" id="MBI1683382.1"/>
    </source>
</evidence>
<dbReference type="Pfam" id="PF00561">
    <property type="entry name" value="Abhydrolase_1"/>
    <property type="match status" value="1"/>
</dbReference>
<dbReference type="Proteomes" id="UP000639859">
    <property type="component" value="Unassembled WGS sequence"/>
</dbReference>
<evidence type="ECO:0000259" key="1">
    <source>
        <dbReference type="Pfam" id="PF00561"/>
    </source>
</evidence>
<feature type="domain" description="AB hydrolase-1" evidence="1">
    <location>
        <begin position="74"/>
        <end position="181"/>
    </location>
</feature>
<comment type="caution">
    <text evidence="2">The sequence shown here is derived from an EMBL/GenBank/DDBJ whole genome shotgun (WGS) entry which is preliminary data.</text>
</comment>
<reference evidence="2 3" key="1">
    <citation type="submission" date="2020-11" db="EMBL/GenBank/DDBJ databases">
        <title>genome sequence of strain KACC 18849.</title>
        <authorList>
            <person name="Gao J."/>
            <person name="Zhang X."/>
        </authorList>
    </citation>
    <scope>NUCLEOTIDE SEQUENCE [LARGE SCALE GENOMIC DNA]</scope>
    <source>
        <strain evidence="2 3">KACC 18849</strain>
    </source>
</reference>
<dbReference type="CDD" id="cd00741">
    <property type="entry name" value="Lipase"/>
    <property type="match status" value="1"/>
</dbReference>
<dbReference type="PANTHER" id="PTHR12277">
    <property type="entry name" value="ALPHA/BETA HYDROLASE DOMAIN-CONTAINING PROTEIN"/>
    <property type="match status" value="1"/>
</dbReference>
<dbReference type="InterPro" id="IPR000073">
    <property type="entry name" value="AB_hydrolase_1"/>
</dbReference>
<proteinExistence type="predicted"/>
<name>A0ABS0SUQ9_9CAUL</name>
<organism evidence="2 3">
    <name type="scientific">Caulobacter hibisci</name>
    <dbReference type="NCBI Taxonomy" id="2035993"/>
    <lineage>
        <taxon>Bacteria</taxon>
        <taxon>Pseudomonadati</taxon>
        <taxon>Pseudomonadota</taxon>
        <taxon>Alphaproteobacteria</taxon>
        <taxon>Caulobacterales</taxon>
        <taxon>Caulobacteraceae</taxon>
        <taxon>Caulobacter</taxon>
    </lineage>
</organism>
<dbReference type="Gene3D" id="3.40.50.1820">
    <property type="entry name" value="alpha/beta hydrolase"/>
    <property type="match status" value="1"/>
</dbReference>
<accession>A0ABS0SUQ9</accession>
<dbReference type="SUPFAM" id="SSF53474">
    <property type="entry name" value="alpha/beta-Hydrolases"/>
    <property type="match status" value="1"/>
</dbReference>
<dbReference type="GO" id="GO:0016787">
    <property type="term" value="F:hydrolase activity"/>
    <property type="evidence" value="ECO:0007669"/>
    <property type="project" value="UniProtKB-KW"/>
</dbReference>
<evidence type="ECO:0000313" key="3">
    <source>
        <dbReference type="Proteomes" id="UP000639859"/>
    </source>
</evidence>
<dbReference type="PANTHER" id="PTHR12277:SF81">
    <property type="entry name" value="PROTEIN ABHD13"/>
    <property type="match status" value="1"/>
</dbReference>
<dbReference type="RefSeq" id="WP_198575317.1">
    <property type="nucleotide sequence ID" value="NZ_JADWOX010000003.1"/>
</dbReference>
<keyword evidence="3" id="KW-1185">Reference proteome</keyword>
<protein>
    <submittedName>
        <fullName evidence="2">Alpha/beta hydrolase</fullName>
    </submittedName>
</protein>
<dbReference type="InterPro" id="IPR029058">
    <property type="entry name" value="AB_hydrolase_fold"/>
</dbReference>
<gene>
    <name evidence="2" type="ORF">I4Q42_06875</name>
</gene>
<sequence length="283" mass="29127">MTRCWRWAMPVVIAVSILGAGMSAFGQIHERIYPAPTAPLSLSGLPEGAAFITVTTADDLSLKGIEVAPRPGKPTFLIFHGNGSAASRSVVWLAPLVAEGYGVVAAEYREYSGNPGRASEKGLAADADAFYARARQTAGAGKLIVVGHSLGGGVAFGLAGRQTLDALVTIGTFSSLPAMAPAFARPLLIDRYDNKAAVAKLDEPYFLVHGDADPVVPFVQGETLRAAAVAAHRPGAMFVVQRGGHGPNSATLATILTTVAAKVEAGGDTAPVALPANVTLTPF</sequence>
<keyword evidence="2" id="KW-0378">Hydrolase</keyword>